<evidence type="ECO:0000313" key="2">
    <source>
        <dbReference type="EMBL" id="MBM7644443.1"/>
    </source>
</evidence>
<accession>A0ABS2PWK3</accession>
<sequence length="64" mass="7660">MADSRKRWFYAVVILLILKVFDIIYSIFANSKISWLDILTLIILVLSLLPWERFMKNKNDEKTI</sequence>
<evidence type="ECO:0000256" key="1">
    <source>
        <dbReference type="SAM" id="Phobius"/>
    </source>
</evidence>
<keyword evidence="1" id="KW-1133">Transmembrane helix</keyword>
<keyword evidence="1" id="KW-0472">Membrane</keyword>
<keyword evidence="3" id="KW-1185">Reference proteome</keyword>
<dbReference type="Proteomes" id="UP000808914">
    <property type="component" value="Unassembled WGS sequence"/>
</dbReference>
<feature type="transmembrane region" description="Helical" evidence="1">
    <location>
        <begin position="33"/>
        <end position="51"/>
    </location>
</feature>
<feature type="transmembrane region" description="Helical" evidence="1">
    <location>
        <begin position="7"/>
        <end position="27"/>
    </location>
</feature>
<keyword evidence="1" id="KW-0812">Transmembrane</keyword>
<comment type="caution">
    <text evidence="2">The sequence shown here is derived from an EMBL/GenBank/DDBJ whole genome shotgun (WGS) entry which is preliminary data.</text>
</comment>
<gene>
    <name evidence="2" type="ORF">JOD45_000636</name>
</gene>
<dbReference type="EMBL" id="JAFBER010000002">
    <property type="protein sequence ID" value="MBM7644443.1"/>
    <property type="molecule type" value="Genomic_DNA"/>
</dbReference>
<evidence type="ECO:0000313" key="3">
    <source>
        <dbReference type="Proteomes" id="UP000808914"/>
    </source>
</evidence>
<dbReference type="RefSeq" id="WP_205002404.1">
    <property type="nucleotide sequence ID" value="NZ_JAFBER010000002.1"/>
</dbReference>
<proteinExistence type="predicted"/>
<reference evidence="2 3" key="1">
    <citation type="submission" date="2021-01" db="EMBL/GenBank/DDBJ databases">
        <title>Genomic Encyclopedia of Type Strains, Phase IV (KMG-IV): sequencing the most valuable type-strain genomes for metagenomic binning, comparative biology and taxonomic classification.</title>
        <authorList>
            <person name="Goeker M."/>
        </authorList>
    </citation>
    <scope>NUCLEOTIDE SEQUENCE [LARGE SCALE GENOMIC DNA]</scope>
    <source>
        <strain evidence="2 3">DSM 28236</strain>
    </source>
</reference>
<protein>
    <submittedName>
        <fullName evidence="2">C-di-AMP phosphodiesterase-like protein</fullName>
    </submittedName>
</protein>
<name>A0ABS2PWK3_9BACL</name>
<organism evidence="2 3">
    <name type="scientific">Scopulibacillus daqui</name>
    <dbReference type="NCBI Taxonomy" id="1469162"/>
    <lineage>
        <taxon>Bacteria</taxon>
        <taxon>Bacillati</taxon>
        <taxon>Bacillota</taxon>
        <taxon>Bacilli</taxon>
        <taxon>Bacillales</taxon>
        <taxon>Sporolactobacillaceae</taxon>
        <taxon>Scopulibacillus</taxon>
    </lineage>
</organism>